<accession>A0ABS4IIG6</accession>
<evidence type="ECO:0000256" key="2">
    <source>
        <dbReference type="ARBA" id="ARBA00022475"/>
    </source>
</evidence>
<comment type="caution">
    <text evidence="7">The sequence shown here is derived from an EMBL/GenBank/DDBJ whole genome shotgun (WGS) entry which is preliminary data.</text>
</comment>
<protein>
    <submittedName>
        <fullName evidence="7">Holin-like protein</fullName>
    </submittedName>
</protein>
<evidence type="ECO:0000256" key="6">
    <source>
        <dbReference type="SAM" id="Phobius"/>
    </source>
</evidence>
<sequence length="119" mass="13516">MKAIIHIAVLYVIYELGSWIQRAFDLLIPGSVIGMVLLFILLMTGIVKVTWVEEGARFFINHLTLFYIPVTVGIINYFYLFAGWGFLLVIIALVSTMMVMATSGYITQLLVRTKELDHD</sequence>
<organism evidence="7 8">
    <name type="scientific">Virgibacillus natechei</name>
    <dbReference type="NCBI Taxonomy" id="1216297"/>
    <lineage>
        <taxon>Bacteria</taxon>
        <taxon>Bacillati</taxon>
        <taxon>Bacillota</taxon>
        <taxon>Bacilli</taxon>
        <taxon>Bacillales</taxon>
        <taxon>Bacillaceae</taxon>
        <taxon>Virgibacillus</taxon>
    </lineage>
</organism>
<evidence type="ECO:0000313" key="7">
    <source>
        <dbReference type="EMBL" id="MBP1970226.1"/>
    </source>
</evidence>
<feature type="transmembrane region" description="Helical" evidence="6">
    <location>
        <begin position="59"/>
        <end position="80"/>
    </location>
</feature>
<dbReference type="Proteomes" id="UP001519345">
    <property type="component" value="Unassembled WGS sequence"/>
</dbReference>
<dbReference type="InterPro" id="IPR005538">
    <property type="entry name" value="LrgA/CidA"/>
</dbReference>
<reference evidence="7 8" key="1">
    <citation type="submission" date="2021-03" db="EMBL/GenBank/DDBJ databases">
        <title>Genomic Encyclopedia of Type Strains, Phase IV (KMG-IV): sequencing the most valuable type-strain genomes for metagenomic binning, comparative biology and taxonomic classification.</title>
        <authorList>
            <person name="Goeker M."/>
        </authorList>
    </citation>
    <scope>NUCLEOTIDE SEQUENCE [LARGE SCALE GENOMIC DNA]</scope>
    <source>
        <strain evidence="7 8">DSM 25609</strain>
    </source>
</reference>
<keyword evidence="8" id="KW-1185">Reference proteome</keyword>
<comment type="subcellular location">
    <subcellularLocation>
        <location evidence="1">Cell membrane</location>
        <topology evidence="1">Multi-pass membrane protein</topology>
    </subcellularLocation>
</comment>
<keyword evidence="2" id="KW-1003">Cell membrane</keyword>
<evidence type="ECO:0000256" key="3">
    <source>
        <dbReference type="ARBA" id="ARBA00022692"/>
    </source>
</evidence>
<dbReference type="PANTHER" id="PTHR33931:SF2">
    <property type="entry name" value="HOLIN-LIKE PROTEIN CIDA"/>
    <property type="match status" value="1"/>
</dbReference>
<evidence type="ECO:0000256" key="4">
    <source>
        <dbReference type="ARBA" id="ARBA00022989"/>
    </source>
</evidence>
<dbReference type="PANTHER" id="PTHR33931">
    <property type="entry name" value="HOLIN-LIKE PROTEIN CIDA-RELATED"/>
    <property type="match status" value="1"/>
</dbReference>
<keyword evidence="3 6" id="KW-0812">Transmembrane</keyword>
<gene>
    <name evidence="7" type="ORF">J2Z83_002344</name>
</gene>
<keyword evidence="5 6" id="KW-0472">Membrane</keyword>
<evidence type="ECO:0000313" key="8">
    <source>
        <dbReference type="Proteomes" id="UP001519345"/>
    </source>
</evidence>
<dbReference type="Pfam" id="PF03788">
    <property type="entry name" value="LrgA"/>
    <property type="match status" value="1"/>
</dbReference>
<proteinExistence type="predicted"/>
<dbReference type="NCBIfam" id="NF002460">
    <property type="entry name" value="PRK01658.1"/>
    <property type="match status" value="1"/>
</dbReference>
<evidence type="ECO:0000256" key="1">
    <source>
        <dbReference type="ARBA" id="ARBA00004651"/>
    </source>
</evidence>
<dbReference type="EMBL" id="JAGGKX010000011">
    <property type="protein sequence ID" value="MBP1970226.1"/>
    <property type="molecule type" value="Genomic_DNA"/>
</dbReference>
<keyword evidence="4 6" id="KW-1133">Transmembrane helix</keyword>
<feature type="transmembrane region" description="Helical" evidence="6">
    <location>
        <begin position="86"/>
        <end position="106"/>
    </location>
</feature>
<evidence type="ECO:0000256" key="5">
    <source>
        <dbReference type="ARBA" id="ARBA00023136"/>
    </source>
</evidence>
<feature type="transmembrane region" description="Helical" evidence="6">
    <location>
        <begin position="26"/>
        <end position="47"/>
    </location>
</feature>
<name>A0ABS4IIG6_9BACI</name>